<keyword evidence="3 5" id="KW-0732">Signal</keyword>
<evidence type="ECO:0000256" key="1">
    <source>
        <dbReference type="ARBA" id="ARBA00004196"/>
    </source>
</evidence>
<protein>
    <submittedName>
        <fullName evidence="7">ABC-type polar amino acid transport system protein, substrate-binding protein</fullName>
    </submittedName>
</protein>
<keyword evidence="8" id="KW-1185">Reference proteome</keyword>
<dbReference type="RefSeq" id="WP_086990001.1">
    <property type="nucleotide sequence ID" value="NZ_FUHU01000003.1"/>
</dbReference>
<comment type="similarity">
    <text evidence="2 4">Belongs to the bacterial solute-binding protein 3 family.</text>
</comment>
<feature type="chain" id="PRO_5038532003" evidence="5">
    <location>
        <begin position="25"/>
        <end position="279"/>
    </location>
</feature>
<reference evidence="7 8" key="1">
    <citation type="submission" date="2017-02" db="EMBL/GenBank/DDBJ databases">
        <authorList>
            <person name="Peterson S.W."/>
        </authorList>
    </citation>
    <scope>NUCLEOTIDE SEQUENCE [LARGE SCALE GENOMIC DNA]</scope>
    <source>
        <strain evidence="7 8">LMG 22410</strain>
    </source>
</reference>
<dbReference type="Gene3D" id="3.40.190.10">
    <property type="entry name" value="Periplasmic binding protein-like II"/>
    <property type="match status" value="2"/>
</dbReference>
<dbReference type="InterPro" id="IPR001638">
    <property type="entry name" value="Solute-binding_3/MltF_N"/>
</dbReference>
<feature type="domain" description="Solute-binding protein family 3/N-terminal" evidence="6">
    <location>
        <begin position="41"/>
        <end position="266"/>
    </location>
</feature>
<evidence type="ECO:0000313" key="7">
    <source>
        <dbReference type="EMBL" id="SJM46357.1"/>
    </source>
</evidence>
<dbReference type="PROSITE" id="PS01039">
    <property type="entry name" value="SBP_BACTERIAL_3"/>
    <property type="match status" value="1"/>
</dbReference>
<feature type="signal peptide" evidence="5">
    <location>
        <begin position="1"/>
        <end position="24"/>
    </location>
</feature>
<dbReference type="SUPFAM" id="SSF53850">
    <property type="entry name" value="Periplasmic binding protein-like II"/>
    <property type="match status" value="1"/>
</dbReference>
<dbReference type="AlphaFoldDB" id="A0A1R4ERP3"/>
<dbReference type="PANTHER" id="PTHR35936:SF17">
    <property type="entry name" value="ARGININE-BINDING EXTRACELLULAR PROTEIN ARTP"/>
    <property type="match status" value="1"/>
</dbReference>
<accession>A0A1R4ERP3</accession>
<evidence type="ECO:0000313" key="8">
    <source>
        <dbReference type="Proteomes" id="UP000195787"/>
    </source>
</evidence>
<dbReference type="OrthoDB" id="4633994at2"/>
<dbReference type="SMART" id="SM00062">
    <property type="entry name" value="PBPb"/>
    <property type="match status" value="1"/>
</dbReference>
<proteinExistence type="inferred from homology"/>
<dbReference type="PANTHER" id="PTHR35936">
    <property type="entry name" value="MEMBRANE-BOUND LYTIC MUREIN TRANSGLYCOSYLASE F"/>
    <property type="match status" value="1"/>
</dbReference>
<comment type="subcellular location">
    <subcellularLocation>
        <location evidence="1">Cell envelope</location>
    </subcellularLocation>
</comment>
<evidence type="ECO:0000256" key="2">
    <source>
        <dbReference type="ARBA" id="ARBA00010333"/>
    </source>
</evidence>
<sequence>MKKNKTLLAFGAIGALLLTSCASGGDAEQSGDATGDDATQTVIFSTGTQFPPMGYVEGGDLIGFDIDLGNALAERAGVEVEWAESEFSQFLADVNSGRSNAVLGAMLDTPERQETLTWVDYLESGFQFFTMKDTADEHGISGIEDLCGLTVAASRNSTYAGSINDWSAENCDGDDITVLDTDGSPDALLQLRQGRAQAVMQTSEAIAYIASQDEKIMPVGDPITSAFYGIGFPKGDPMVEQFQTALEELIADGTYAEIAAEWGLDAQTVDQVTINLEGL</sequence>
<gene>
    <name evidence="7" type="ORF">CZ674_00430</name>
</gene>
<dbReference type="Pfam" id="PF00497">
    <property type="entry name" value="SBP_bac_3"/>
    <property type="match status" value="1"/>
</dbReference>
<dbReference type="Proteomes" id="UP000195787">
    <property type="component" value="Unassembled WGS sequence"/>
</dbReference>
<evidence type="ECO:0000256" key="4">
    <source>
        <dbReference type="RuleBase" id="RU003744"/>
    </source>
</evidence>
<organism evidence="7 8">
    <name type="scientific">Agrococcus casei LMG 22410</name>
    <dbReference type="NCBI Taxonomy" id="1255656"/>
    <lineage>
        <taxon>Bacteria</taxon>
        <taxon>Bacillati</taxon>
        <taxon>Actinomycetota</taxon>
        <taxon>Actinomycetes</taxon>
        <taxon>Micrococcales</taxon>
        <taxon>Microbacteriaceae</taxon>
        <taxon>Agrococcus</taxon>
    </lineage>
</organism>
<dbReference type="PROSITE" id="PS51257">
    <property type="entry name" value="PROKAR_LIPOPROTEIN"/>
    <property type="match status" value="1"/>
</dbReference>
<dbReference type="GO" id="GO:0030313">
    <property type="term" value="C:cell envelope"/>
    <property type="evidence" value="ECO:0007669"/>
    <property type="project" value="UniProtKB-SubCell"/>
</dbReference>
<name>A0A1R4ERP3_9MICO</name>
<evidence type="ECO:0000259" key="6">
    <source>
        <dbReference type="SMART" id="SM00062"/>
    </source>
</evidence>
<evidence type="ECO:0000256" key="5">
    <source>
        <dbReference type="SAM" id="SignalP"/>
    </source>
</evidence>
<dbReference type="EMBL" id="FUHU01000003">
    <property type="protein sequence ID" value="SJM46357.1"/>
    <property type="molecule type" value="Genomic_DNA"/>
</dbReference>
<dbReference type="InterPro" id="IPR018313">
    <property type="entry name" value="SBP_3_CS"/>
</dbReference>
<dbReference type="GeneID" id="303171677"/>
<evidence type="ECO:0000256" key="3">
    <source>
        <dbReference type="ARBA" id="ARBA00022729"/>
    </source>
</evidence>